<sequence length="275" mass="30638">QYVYCESFFANVWMYDPRGLGKLDENDAGGLQFGYGTTRFPGLRQKLTDRIAGPKRKEKKSDIVDDHDLTGFAPPHKTRAIISIVVAAENILLLLYAFMDETSIRGVSIGAGKLALANLFPLFLFGSHEIILVKVLRHSKQQVLWAHSLFAWIAWYEMEVHVTTSLFLVSGLSCIMGFLISLALVGSLVRSFNMTTRLHRTFHGVIAIIGILGGTIHLLQSISCLLLVLATVCFGVTGIHSLWRPYSMPNAILAVDIDDSFERKEAVELKFRVPD</sequence>
<feature type="transmembrane region" description="Helical" evidence="1">
    <location>
        <begin position="80"/>
        <end position="99"/>
    </location>
</feature>
<protein>
    <submittedName>
        <fullName evidence="2">Uncharacterized protein</fullName>
    </submittedName>
</protein>
<reference evidence="2" key="1">
    <citation type="journal article" date="2012" name="Mol. Plant Microbe Interact.">
        <title>A highly conserved effector in Fusarium oxysporum is required for full virulence on Arabidopsis.</title>
        <authorList>
            <person name="Thatcher L.F."/>
            <person name="Gardiner D.M."/>
            <person name="Kazan K."/>
            <person name="Manners J."/>
        </authorList>
    </citation>
    <scope>NUCLEOTIDE SEQUENCE [LARGE SCALE GENOMIC DNA]</scope>
    <source>
        <strain evidence="2">Fo5176</strain>
    </source>
</reference>
<evidence type="ECO:0000256" key="1">
    <source>
        <dbReference type="SAM" id="Phobius"/>
    </source>
</evidence>
<feature type="non-terminal residue" evidence="2">
    <location>
        <position position="275"/>
    </location>
</feature>
<feature type="transmembrane region" description="Helical" evidence="1">
    <location>
        <begin position="164"/>
        <end position="189"/>
    </location>
</feature>
<feature type="non-terminal residue" evidence="2">
    <location>
        <position position="1"/>
    </location>
</feature>
<keyword evidence="1" id="KW-0812">Transmembrane</keyword>
<feature type="transmembrane region" description="Helical" evidence="1">
    <location>
        <begin position="225"/>
        <end position="243"/>
    </location>
</feature>
<name>F9G1G2_FUSOF</name>
<feature type="transmembrane region" description="Helical" evidence="1">
    <location>
        <begin position="119"/>
        <end position="136"/>
    </location>
</feature>
<organism evidence="2">
    <name type="scientific">Fusarium oxysporum (strain Fo5176)</name>
    <name type="common">Fusarium vascular wilt</name>
    <dbReference type="NCBI Taxonomy" id="660025"/>
    <lineage>
        <taxon>Eukaryota</taxon>
        <taxon>Fungi</taxon>
        <taxon>Dikarya</taxon>
        <taxon>Ascomycota</taxon>
        <taxon>Pezizomycotina</taxon>
        <taxon>Sordariomycetes</taxon>
        <taxon>Hypocreomycetidae</taxon>
        <taxon>Hypocreales</taxon>
        <taxon>Nectriaceae</taxon>
        <taxon>Fusarium</taxon>
        <taxon>Fusarium oxysporum species complex</taxon>
    </lineage>
</organism>
<comment type="caution">
    <text evidence="2">The sequence shown here is derived from an EMBL/GenBank/DDBJ whole genome shotgun (WGS) entry which is preliminary data.</text>
</comment>
<keyword evidence="1" id="KW-0472">Membrane</keyword>
<feature type="transmembrane region" description="Helical" evidence="1">
    <location>
        <begin position="143"/>
        <end position="158"/>
    </location>
</feature>
<dbReference type="EMBL" id="AFQF01003122">
    <property type="protein sequence ID" value="EGU76995.1"/>
    <property type="molecule type" value="Genomic_DNA"/>
</dbReference>
<feature type="transmembrane region" description="Helical" evidence="1">
    <location>
        <begin position="201"/>
        <end position="219"/>
    </location>
</feature>
<keyword evidence="1" id="KW-1133">Transmembrane helix</keyword>
<gene>
    <name evidence="2" type="ORF">FOXB_12494</name>
</gene>
<dbReference type="OrthoDB" id="5092315at2759"/>
<accession>F9G1G2</accession>
<proteinExistence type="predicted"/>
<dbReference type="AlphaFoldDB" id="F9G1G2"/>
<evidence type="ECO:0000313" key="2">
    <source>
        <dbReference type="EMBL" id="EGU76995.1"/>
    </source>
</evidence>